<keyword evidence="1" id="KW-0175">Coiled coil</keyword>
<evidence type="ECO:0000313" key="6">
    <source>
        <dbReference type="Proteomes" id="UP000076574"/>
    </source>
</evidence>
<feature type="coiled-coil region" evidence="1">
    <location>
        <begin position="307"/>
        <end position="334"/>
    </location>
</feature>
<feature type="region of interest" description="Disordered" evidence="2">
    <location>
        <begin position="39"/>
        <end position="58"/>
    </location>
</feature>
<feature type="transmembrane region" description="Helical" evidence="3">
    <location>
        <begin position="181"/>
        <end position="201"/>
    </location>
</feature>
<keyword evidence="3" id="KW-1133">Transmembrane helix</keyword>
<comment type="caution">
    <text evidence="5">The sequence shown here is derived from an EMBL/GenBank/DDBJ whole genome shotgun (WGS) entry which is preliminary data.</text>
</comment>
<dbReference type="Proteomes" id="UP000076574">
    <property type="component" value="Unassembled WGS sequence"/>
</dbReference>
<keyword evidence="3" id="KW-0472">Membrane</keyword>
<dbReference type="InterPro" id="IPR036366">
    <property type="entry name" value="PGBDSf"/>
</dbReference>
<dbReference type="InterPro" id="IPR002477">
    <property type="entry name" value="Peptidoglycan-bd-like"/>
</dbReference>
<protein>
    <recommendedName>
        <fullName evidence="4">Peptidoglycan binding-like domain-containing protein</fullName>
    </recommendedName>
</protein>
<keyword evidence="3" id="KW-0812">Transmembrane</keyword>
<gene>
    <name evidence="5" type="ORF">A4A58_12215</name>
</gene>
<dbReference type="EMBL" id="LVYV01000034">
    <property type="protein sequence ID" value="KZD21873.1"/>
    <property type="molecule type" value="Genomic_DNA"/>
</dbReference>
<keyword evidence="6" id="KW-1185">Reference proteome</keyword>
<feature type="compositionally biased region" description="Pro residues" evidence="2">
    <location>
        <begin position="144"/>
        <end position="160"/>
    </location>
</feature>
<sequence>MLAYLNALLAYFGLLTPRARAYDVALEMLDHLHRSTARLKDPDTTASDDDPSGSKERTTELLLRSEQIRALGAFIAKHHLLSREDGSFRALDDLIARILLGQSDDDEIASVLRNLAPLLELHRAVLAGRMRPVAAQPAHAANLPPYPPDDGPDTPRPLPPDDSALLWKTTEKLYNSWPVKLVYAVLVFAVLFAAGGTLLIGGQSIQFRKSIEDTGNREKADIEQSAKTVREGIKTKSEDLFGNIDRQRTDINQRLKEANTQINDLMNRSETIKEEAVNRVFQSIRKNFAGLEQKLEADLRKVQDDNLQPLRTRAEQLRRDVDNLLDKVREDEKVIAGAGPAIRELAGLTQKVDEAKTHTDAIGKARQSADDILRRITANQQAAEGADKRVQDLLRDVDSRLKPQIDKTYENEGKLGSVERGIDALTVRIDRAGLNDARVQKILGDAGRASDRLDESERRVKDLEKRIGLIPPDTGPKQPILTEKDLDLEGWRKIQQALAARGFYTKKIDGKVGRGTRDAIGKYQSARLVPATTFLTPEHIAELLGPTTTSQR</sequence>
<reference evidence="5 6" key="1">
    <citation type="submission" date="2016-03" db="EMBL/GenBank/DDBJ databases">
        <title>Microsymbionts genomes from the relict species Vavilovia formosa (Stev.) Fed.</title>
        <authorList>
            <person name="Kopat V."/>
            <person name="Chirak E."/>
            <person name="Kimeklis A."/>
            <person name="Andronov E."/>
        </authorList>
    </citation>
    <scope>NUCLEOTIDE SEQUENCE [LARGE SCALE GENOMIC DNA]</scope>
    <source>
        <strain evidence="5 6">Vaf07</strain>
    </source>
</reference>
<dbReference type="SUPFAM" id="SSF47090">
    <property type="entry name" value="PGBD-like"/>
    <property type="match status" value="1"/>
</dbReference>
<evidence type="ECO:0000256" key="3">
    <source>
        <dbReference type="SAM" id="Phobius"/>
    </source>
</evidence>
<feature type="coiled-coil region" evidence="1">
    <location>
        <begin position="248"/>
        <end position="275"/>
    </location>
</feature>
<feature type="domain" description="Peptidoglycan binding-like" evidence="4">
    <location>
        <begin position="489"/>
        <end position="534"/>
    </location>
</feature>
<evidence type="ECO:0000256" key="1">
    <source>
        <dbReference type="SAM" id="Coils"/>
    </source>
</evidence>
<proteinExistence type="predicted"/>
<organism evidence="5 6">
    <name type="scientific">Tardiphaga robiniae</name>
    <dbReference type="NCBI Taxonomy" id="943830"/>
    <lineage>
        <taxon>Bacteria</taxon>
        <taxon>Pseudomonadati</taxon>
        <taxon>Pseudomonadota</taxon>
        <taxon>Alphaproteobacteria</taxon>
        <taxon>Hyphomicrobiales</taxon>
        <taxon>Nitrobacteraceae</taxon>
        <taxon>Tardiphaga</taxon>
    </lineage>
</organism>
<evidence type="ECO:0000259" key="4">
    <source>
        <dbReference type="Pfam" id="PF01471"/>
    </source>
</evidence>
<dbReference type="AlphaFoldDB" id="A0A163Y6M8"/>
<name>A0A163Y6M8_9BRAD</name>
<dbReference type="Pfam" id="PF01471">
    <property type="entry name" value="PG_binding_1"/>
    <property type="match status" value="1"/>
</dbReference>
<feature type="region of interest" description="Disordered" evidence="2">
    <location>
        <begin position="139"/>
        <end position="162"/>
    </location>
</feature>
<evidence type="ECO:0000256" key="2">
    <source>
        <dbReference type="SAM" id="MobiDB-lite"/>
    </source>
</evidence>
<dbReference type="OrthoDB" id="7987476at2"/>
<evidence type="ECO:0000313" key="5">
    <source>
        <dbReference type="EMBL" id="KZD21873.1"/>
    </source>
</evidence>
<dbReference type="Gene3D" id="1.10.101.10">
    <property type="entry name" value="PGBD-like superfamily/PGBD"/>
    <property type="match status" value="1"/>
</dbReference>
<dbReference type="RefSeq" id="WP_068735924.1">
    <property type="nucleotide sequence ID" value="NZ_LVYV01000034.1"/>
</dbReference>
<dbReference type="SUPFAM" id="SSF58100">
    <property type="entry name" value="Bacterial hemolysins"/>
    <property type="match status" value="1"/>
</dbReference>
<dbReference type="InterPro" id="IPR036365">
    <property type="entry name" value="PGBD-like_sf"/>
</dbReference>
<accession>A0A163Y6M8</accession>